<protein>
    <submittedName>
        <fullName evidence="2">Uncharacterized protein</fullName>
    </submittedName>
</protein>
<evidence type="ECO:0000313" key="2">
    <source>
        <dbReference type="EMBL" id="KAL1378552.1"/>
    </source>
</evidence>
<evidence type="ECO:0000313" key="3">
    <source>
        <dbReference type="Proteomes" id="UP001562425"/>
    </source>
</evidence>
<name>A0ABD1CQ43_CULPP</name>
<feature type="region of interest" description="Disordered" evidence="1">
    <location>
        <begin position="101"/>
        <end position="175"/>
    </location>
</feature>
<organism evidence="2 3">
    <name type="scientific">Culex pipiens pipiens</name>
    <name type="common">Northern house mosquito</name>
    <dbReference type="NCBI Taxonomy" id="38569"/>
    <lineage>
        <taxon>Eukaryota</taxon>
        <taxon>Metazoa</taxon>
        <taxon>Ecdysozoa</taxon>
        <taxon>Arthropoda</taxon>
        <taxon>Hexapoda</taxon>
        <taxon>Insecta</taxon>
        <taxon>Pterygota</taxon>
        <taxon>Neoptera</taxon>
        <taxon>Endopterygota</taxon>
        <taxon>Diptera</taxon>
        <taxon>Nematocera</taxon>
        <taxon>Culicoidea</taxon>
        <taxon>Culicidae</taxon>
        <taxon>Culicinae</taxon>
        <taxon>Culicini</taxon>
        <taxon>Culex</taxon>
        <taxon>Culex</taxon>
    </lineage>
</organism>
<feature type="compositionally biased region" description="Basic and acidic residues" evidence="1">
    <location>
        <begin position="24"/>
        <end position="38"/>
    </location>
</feature>
<keyword evidence="3" id="KW-1185">Reference proteome</keyword>
<evidence type="ECO:0000256" key="1">
    <source>
        <dbReference type="SAM" id="MobiDB-lite"/>
    </source>
</evidence>
<dbReference type="Proteomes" id="UP001562425">
    <property type="component" value="Unassembled WGS sequence"/>
</dbReference>
<feature type="compositionally biased region" description="Basic and acidic residues" evidence="1">
    <location>
        <begin position="1"/>
        <end position="14"/>
    </location>
</feature>
<reference evidence="2 3" key="1">
    <citation type="submission" date="2024-05" db="EMBL/GenBank/DDBJ databases">
        <title>Culex pipiens pipiens assembly and annotation.</title>
        <authorList>
            <person name="Alout H."/>
            <person name="Durand T."/>
        </authorList>
    </citation>
    <scope>NUCLEOTIDE SEQUENCE [LARGE SCALE GENOMIC DNA]</scope>
    <source>
        <strain evidence="2">HA-2024</strain>
        <tissue evidence="2">Whole body</tissue>
    </source>
</reference>
<proteinExistence type="predicted"/>
<accession>A0ABD1CQ43</accession>
<feature type="compositionally biased region" description="Basic and acidic residues" evidence="1">
    <location>
        <begin position="101"/>
        <end position="114"/>
    </location>
</feature>
<sequence length="235" mass="26450">MNSTDRKSFSDRQLKNRHRPPARAKNDGRRYLHRRDESAPEPACCIGELDGTSRRARHVGSEQSPQDQRRRGESLDDGGGTWNPLAPRRCSLVEMLAGRAEVKNPARTRAKGDSPRGNWRSKGEQVREQEEEAKSSGSIYRDWPSSGRKTGTVRRRGPKMTDDDICTEGTNRHRSRPAALDHWTKHAGARGMLGVNNLRKINAGGEKVWTTAEARGIRLLRGGAREWKCWPVGPR</sequence>
<dbReference type="AlphaFoldDB" id="A0ABD1CQ43"/>
<dbReference type="EMBL" id="JBEHCU010010249">
    <property type="protein sequence ID" value="KAL1378552.1"/>
    <property type="molecule type" value="Genomic_DNA"/>
</dbReference>
<feature type="compositionally biased region" description="Basic and acidic residues" evidence="1">
    <location>
        <begin position="121"/>
        <end position="134"/>
    </location>
</feature>
<feature type="region of interest" description="Disordered" evidence="1">
    <location>
        <begin position="1"/>
        <end position="86"/>
    </location>
</feature>
<comment type="caution">
    <text evidence="2">The sequence shown here is derived from an EMBL/GenBank/DDBJ whole genome shotgun (WGS) entry which is preliminary data.</text>
</comment>
<gene>
    <name evidence="2" type="ORF">pipiens_015513</name>
</gene>